<dbReference type="SUPFAM" id="SSF53850">
    <property type="entry name" value="Periplasmic binding protein-like II"/>
    <property type="match status" value="1"/>
</dbReference>
<dbReference type="Proteomes" id="UP000031938">
    <property type="component" value="Unassembled WGS sequence"/>
</dbReference>
<reference evidence="3 4" key="1">
    <citation type="submission" date="2015-01" db="EMBL/GenBank/DDBJ databases">
        <title>Genome sequencing of Jeotgalibacillus soli.</title>
        <authorList>
            <person name="Goh K.M."/>
            <person name="Chan K.-G."/>
            <person name="Yaakop A.S."/>
            <person name="Ee R."/>
            <person name="Gan H.M."/>
            <person name="Chan C.S."/>
        </authorList>
    </citation>
    <scope>NUCLEOTIDE SEQUENCE [LARGE SCALE GENOMIC DNA]</scope>
    <source>
        <strain evidence="3 4">P9</strain>
    </source>
</reference>
<dbReference type="STRING" id="889306.KP78_17730"/>
<dbReference type="PROSITE" id="PS51257">
    <property type="entry name" value="PROKAR_LIPOPROTEIN"/>
    <property type="match status" value="1"/>
</dbReference>
<comment type="caution">
    <text evidence="3">The sequence shown here is derived from an EMBL/GenBank/DDBJ whole genome shotgun (WGS) entry which is preliminary data.</text>
</comment>
<dbReference type="Pfam" id="PF09084">
    <property type="entry name" value="NMT1"/>
    <property type="match status" value="1"/>
</dbReference>
<keyword evidence="4" id="KW-1185">Reference proteome</keyword>
<organism evidence="3 4">
    <name type="scientific">Jeotgalibacillus soli</name>
    <dbReference type="NCBI Taxonomy" id="889306"/>
    <lineage>
        <taxon>Bacteria</taxon>
        <taxon>Bacillati</taxon>
        <taxon>Bacillota</taxon>
        <taxon>Bacilli</taxon>
        <taxon>Bacillales</taxon>
        <taxon>Caryophanaceae</taxon>
        <taxon>Jeotgalibacillus</taxon>
    </lineage>
</organism>
<accession>A0A0C2RA50</accession>
<evidence type="ECO:0000256" key="1">
    <source>
        <dbReference type="SAM" id="SignalP"/>
    </source>
</evidence>
<keyword evidence="1" id="KW-0732">Signal</keyword>
<evidence type="ECO:0000313" key="4">
    <source>
        <dbReference type="Proteomes" id="UP000031938"/>
    </source>
</evidence>
<dbReference type="PATRIC" id="fig|889306.3.peg.1786"/>
<sequence length="345" mass="37877">MKKQLLLSLSLLMMLILAACGGNDSTSGTDSGAESADEGSNEEELSEVTVMLDWYPNAVHSYLYVAKENGYFEEEGVDVEIQFPTNPTDPLNLAAAGQITLGFYYQPDVVMARANQDVPVKAIGAIVRSPLNHIVMLEDSPIQSPKDLEGKTVGYPGIPLNEALLTSMVTYDGGNPEEVNMVDVGFELGSSIVSGQADAVIGAYVNHEVPVLKHNGHETRYFNPTDYGVPSYYELVAVTSDQTWEQDQEAIEAFWRAATKGYEFMTANPDEALEILLANQEEANFPLIKEVEEESLSILMPKMESEEGFGSQSEESWQETTDWLLESGLIEEAPPAEDLFVNIVE</sequence>
<feature type="domain" description="SsuA/THI5-like" evidence="2">
    <location>
        <begin position="57"/>
        <end position="272"/>
    </location>
</feature>
<dbReference type="AlphaFoldDB" id="A0A0C2RA50"/>
<protein>
    <submittedName>
        <fullName evidence="3">ABC transporter substrate-binding protein</fullName>
    </submittedName>
</protein>
<dbReference type="PANTHER" id="PTHR31528:SF3">
    <property type="entry name" value="THIAMINE BIOSYNTHESIS PROTEIN HI_0357-RELATED"/>
    <property type="match status" value="1"/>
</dbReference>
<gene>
    <name evidence="3" type="ORF">KP78_17730</name>
</gene>
<evidence type="ECO:0000313" key="3">
    <source>
        <dbReference type="EMBL" id="KIL47200.1"/>
    </source>
</evidence>
<proteinExistence type="predicted"/>
<feature type="signal peptide" evidence="1">
    <location>
        <begin position="1"/>
        <end position="18"/>
    </location>
</feature>
<dbReference type="Gene3D" id="3.40.190.10">
    <property type="entry name" value="Periplasmic binding protein-like II"/>
    <property type="match status" value="2"/>
</dbReference>
<dbReference type="OrthoDB" id="9815602at2"/>
<name>A0A0C2RA50_9BACL</name>
<dbReference type="InterPro" id="IPR015168">
    <property type="entry name" value="SsuA/THI5"/>
</dbReference>
<dbReference type="GO" id="GO:0009228">
    <property type="term" value="P:thiamine biosynthetic process"/>
    <property type="evidence" value="ECO:0007669"/>
    <property type="project" value="InterPro"/>
</dbReference>
<dbReference type="InterPro" id="IPR027939">
    <property type="entry name" value="NMT1/THI5"/>
</dbReference>
<dbReference type="EMBL" id="JXRP01000014">
    <property type="protein sequence ID" value="KIL47200.1"/>
    <property type="molecule type" value="Genomic_DNA"/>
</dbReference>
<evidence type="ECO:0000259" key="2">
    <source>
        <dbReference type="Pfam" id="PF09084"/>
    </source>
</evidence>
<dbReference type="PANTHER" id="PTHR31528">
    <property type="entry name" value="4-AMINO-5-HYDROXYMETHYL-2-METHYLPYRIMIDINE PHOSPHATE SYNTHASE THI11-RELATED"/>
    <property type="match status" value="1"/>
</dbReference>
<feature type="chain" id="PRO_5038463377" evidence="1">
    <location>
        <begin position="19"/>
        <end position="345"/>
    </location>
</feature>
<dbReference type="RefSeq" id="WP_041088005.1">
    <property type="nucleotide sequence ID" value="NZ_JXRP01000014.1"/>
</dbReference>